<feature type="non-terminal residue" evidence="1">
    <location>
        <position position="102"/>
    </location>
</feature>
<proteinExistence type="predicted"/>
<feature type="non-terminal residue" evidence="1">
    <location>
        <position position="1"/>
    </location>
</feature>
<dbReference type="EMBL" id="AYYF01001082">
    <property type="protein sequence ID" value="ETK12678.1"/>
    <property type="molecule type" value="Genomic_DNA"/>
</dbReference>
<dbReference type="GO" id="GO:0016853">
    <property type="term" value="F:isomerase activity"/>
    <property type="evidence" value="ECO:0007669"/>
    <property type="project" value="UniProtKB-KW"/>
</dbReference>
<comment type="caution">
    <text evidence="1">The sequence shown here is derived from an EMBL/GenBank/DDBJ whole genome shotgun (WGS) entry which is preliminary data.</text>
</comment>
<name>W2D057_9BACT</name>
<evidence type="ECO:0000313" key="1">
    <source>
        <dbReference type="EMBL" id="ETK12678.1"/>
    </source>
</evidence>
<reference evidence="1 2" key="1">
    <citation type="submission" date="2013-11" db="EMBL/GenBank/DDBJ databases">
        <title>Single cell genomics of uncultured Tannerella BU063 (oral taxon 286).</title>
        <authorList>
            <person name="Beall C.J."/>
            <person name="Campbell A.G."/>
            <person name="Griffen A.L."/>
            <person name="Podar M."/>
            <person name="Leys E.J."/>
        </authorList>
    </citation>
    <scope>NUCLEOTIDE SEQUENCE [LARGE SCALE GENOMIC DNA]</scope>
    <source>
        <strain evidence="1">Cell 8/11</strain>
    </source>
</reference>
<gene>
    <name evidence="1" type="ORF">T235_07900</name>
</gene>
<dbReference type="Proteomes" id="UP000034980">
    <property type="component" value="Unassembled WGS sequence"/>
</dbReference>
<sequence length="102" mass="11874">RKAAGILSIEKDDDPEYSVVKALKVRDSSPLDVPIMLFGWDKQQDMHVYRGEKSKEDKERRKADELIAVVKEIFLHTAKLSYKNLSELLIQEMEIKDRTAKR</sequence>
<accession>W2D057</accession>
<organism evidence="1 2">
    <name type="scientific">Tannerella sp. oral taxon BU063 isolate Cell 8/11</name>
    <dbReference type="NCBI Taxonomy" id="1411915"/>
    <lineage>
        <taxon>Bacteria</taxon>
        <taxon>Pseudomonadati</taxon>
        <taxon>Bacteroidota</taxon>
        <taxon>Bacteroidia</taxon>
        <taxon>Bacteroidales</taxon>
        <taxon>Tannerellaceae</taxon>
        <taxon>Tannerella</taxon>
    </lineage>
</organism>
<evidence type="ECO:0000313" key="2">
    <source>
        <dbReference type="Proteomes" id="UP000034980"/>
    </source>
</evidence>
<protein>
    <submittedName>
        <fullName evidence="1">Topoisomerase</fullName>
    </submittedName>
</protein>
<dbReference type="AlphaFoldDB" id="W2D057"/>
<keyword evidence="1" id="KW-0413">Isomerase</keyword>